<dbReference type="PANTHER" id="PTHR36565:SF5">
    <property type="entry name" value="TOXIN MJ0605-RELATED"/>
    <property type="match status" value="1"/>
</dbReference>
<dbReference type="PANTHER" id="PTHR36565">
    <property type="entry name" value="UPF0332 PROTEIN TM_1000"/>
    <property type="match status" value="1"/>
</dbReference>
<accession>A0A2Z2MG65</accession>
<dbReference type="InterPro" id="IPR052226">
    <property type="entry name" value="UPF0332_toxin"/>
</dbReference>
<feature type="domain" description="HEPN" evidence="3">
    <location>
        <begin position="9"/>
        <end position="124"/>
    </location>
</feature>
<evidence type="ECO:0000313" key="4">
    <source>
        <dbReference type="EMBL" id="ASJ03715.1"/>
    </source>
</evidence>
<dbReference type="Gene3D" id="1.20.120.330">
    <property type="entry name" value="Nucleotidyltransferases domain 2"/>
    <property type="match status" value="1"/>
</dbReference>
<proteinExistence type="inferred from homology"/>
<keyword evidence="2" id="KW-1133">Transmembrane helix</keyword>
<keyword evidence="2" id="KW-0812">Transmembrane</keyword>
<evidence type="ECO:0000256" key="2">
    <source>
        <dbReference type="SAM" id="Phobius"/>
    </source>
</evidence>
<evidence type="ECO:0000313" key="5">
    <source>
        <dbReference type="Proteomes" id="UP000250179"/>
    </source>
</evidence>
<keyword evidence="2" id="KW-0472">Membrane</keyword>
<evidence type="ECO:0000256" key="1">
    <source>
        <dbReference type="ARBA" id="ARBA00038248"/>
    </source>
</evidence>
<dbReference type="SUPFAM" id="SSF81593">
    <property type="entry name" value="Nucleotidyltransferase substrate binding subunit/domain"/>
    <property type="match status" value="1"/>
</dbReference>
<comment type="similarity">
    <text evidence="1">Belongs to the UPF0332 family.</text>
</comment>
<dbReference type="Pfam" id="PF05168">
    <property type="entry name" value="HEPN"/>
    <property type="match status" value="1"/>
</dbReference>
<sequence length="126" mass="14623">MEPQPELARLSIHKARSFLESSRRNLEMGIYDGALVMAYLALFHAARALLLKDGWREKSHTCISAYLREFYVKPGLLDVKWVRYLDYVRNLRHQTQYDVGFPPDPDEIVDILPKMGEFIGVAEKLL</sequence>
<dbReference type="KEGG" id="tprf:A3L09_04020"/>
<organism evidence="4 5">
    <name type="scientific">Thermococcus profundus</name>
    <dbReference type="NCBI Taxonomy" id="49899"/>
    <lineage>
        <taxon>Archaea</taxon>
        <taxon>Methanobacteriati</taxon>
        <taxon>Methanobacteriota</taxon>
        <taxon>Thermococci</taxon>
        <taxon>Thermococcales</taxon>
        <taxon>Thermococcaceae</taxon>
        <taxon>Thermococcus</taxon>
    </lineage>
</organism>
<name>A0A2Z2MG65_THEPR</name>
<dbReference type="InterPro" id="IPR007842">
    <property type="entry name" value="HEPN_dom"/>
</dbReference>
<keyword evidence="5" id="KW-1185">Reference proteome</keyword>
<evidence type="ECO:0000259" key="3">
    <source>
        <dbReference type="Pfam" id="PF05168"/>
    </source>
</evidence>
<dbReference type="AlphaFoldDB" id="A0A2Z2MG65"/>
<feature type="transmembrane region" description="Helical" evidence="2">
    <location>
        <begin position="28"/>
        <end position="50"/>
    </location>
</feature>
<dbReference type="EMBL" id="CP014862">
    <property type="protein sequence ID" value="ASJ03715.1"/>
    <property type="molecule type" value="Genomic_DNA"/>
</dbReference>
<reference evidence="4 5" key="1">
    <citation type="submission" date="2016-03" db="EMBL/GenBank/DDBJ databases">
        <title>Complete genome sequence of Thermococcus profundus strain DT5432.</title>
        <authorList>
            <person name="Oger P.M."/>
        </authorList>
    </citation>
    <scope>NUCLEOTIDE SEQUENCE [LARGE SCALE GENOMIC DNA]</scope>
    <source>
        <strain evidence="4 5">DT 5432</strain>
    </source>
</reference>
<dbReference type="Proteomes" id="UP000250179">
    <property type="component" value="Chromosome"/>
</dbReference>
<gene>
    <name evidence="4" type="ORF">A3L09_04020</name>
</gene>
<dbReference type="OrthoDB" id="101012at2157"/>
<protein>
    <submittedName>
        <fullName evidence="4">HEPN domain-containing protein</fullName>
    </submittedName>
</protein>